<evidence type="ECO:0000313" key="2">
    <source>
        <dbReference type="Proteomes" id="UP000468735"/>
    </source>
</evidence>
<dbReference type="Proteomes" id="UP000468735">
    <property type="component" value="Unassembled WGS sequence"/>
</dbReference>
<comment type="caution">
    <text evidence="1">The sequence shown here is derived from an EMBL/GenBank/DDBJ whole genome shotgun (WGS) entry which is preliminary data.</text>
</comment>
<dbReference type="RefSeq" id="WP_151559276.1">
    <property type="nucleotide sequence ID" value="NZ_WBMT01000003.1"/>
</dbReference>
<reference evidence="1 2" key="1">
    <citation type="submission" date="2019-09" db="EMBL/GenBank/DDBJ databases">
        <title>Actinomadura physcomitrii sp. nov., a novel actinomycete isolated from moss [Physcomitrium sphaericum (Ludw) Fuernr].</title>
        <authorList>
            <person name="Zhuang X."/>
            <person name="Liu C."/>
        </authorList>
    </citation>
    <scope>NUCLEOTIDE SEQUENCE [LARGE SCALE GENOMIC DNA]</scope>
    <source>
        <strain evidence="1 2">HMC1</strain>
    </source>
</reference>
<dbReference type="EMBL" id="WBMT01000003">
    <property type="protein sequence ID" value="KAB2350878.1"/>
    <property type="molecule type" value="Genomic_DNA"/>
</dbReference>
<gene>
    <name evidence="1" type="ORF">F8566_07925</name>
</gene>
<protein>
    <submittedName>
        <fullName evidence="1">Uncharacterized protein</fullName>
    </submittedName>
</protein>
<dbReference type="OrthoDB" id="5504890at2"/>
<name>A0A6H9Z7B3_9ACTN</name>
<accession>A0A6H9Z7B3</accession>
<keyword evidence="2" id="KW-1185">Reference proteome</keyword>
<sequence length="167" mass="18008">MVKTGRTAGQTGLLGIYLNDHLAGATTGVELARRVAAAKRDDPGGEVLRGLANEIAEDRAALLKIMAALGVPVRRYKVIGGWAAEKAGRLKPNGRIVRRSPLSDLVELEALRLGVEGKSALWAALRTRAGSHPALDGERLDDLFSRARRQSEVIEDLRLRVASEALR</sequence>
<dbReference type="AlphaFoldDB" id="A0A6H9Z7B3"/>
<proteinExistence type="predicted"/>
<evidence type="ECO:0000313" key="1">
    <source>
        <dbReference type="EMBL" id="KAB2350878.1"/>
    </source>
</evidence>
<organism evidence="1 2">
    <name type="scientific">Actinomadura rudentiformis</name>
    <dbReference type="NCBI Taxonomy" id="359158"/>
    <lineage>
        <taxon>Bacteria</taxon>
        <taxon>Bacillati</taxon>
        <taxon>Actinomycetota</taxon>
        <taxon>Actinomycetes</taxon>
        <taxon>Streptosporangiales</taxon>
        <taxon>Thermomonosporaceae</taxon>
        <taxon>Actinomadura</taxon>
    </lineage>
</organism>